<reference evidence="2" key="2">
    <citation type="journal article" date="2015" name="Data Brief">
        <title>Shoot transcriptome of the giant reed, Arundo donax.</title>
        <authorList>
            <person name="Barrero R.A."/>
            <person name="Guerrero F.D."/>
            <person name="Moolhuijzen P."/>
            <person name="Goolsby J.A."/>
            <person name="Tidwell J."/>
            <person name="Bellgard S.E."/>
            <person name="Bellgard M.I."/>
        </authorList>
    </citation>
    <scope>NUCLEOTIDE SEQUENCE</scope>
    <source>
        <tissue evidence="2">Shoot tissue taken approximately 20 cm above the soil surface</tissue>
    </source>
</reference>
<evidence type="ECO:0000313" key="2">
    <source>
        <dbReference type="EMBL" id="JAD79499.1"/>
    </source>
</evidence>
<organism evidence="2">
    <name type="scientific">Arundo donax</name>
    <name type="common">Giant reed</name>
    <name type="synonym">Donax arundinaceus</name>
    <dbReference type="NCBI Taxonomy" id="35708"/>
    <lineage>
        <taxon>Eukaryota</taxon>
        <taxon>Viridiplantae</taxon>
        <taxon>Streptophyta</taxon>
        <taxon>Embryophyta</taxon>
        <taxon>Tracheophyta</taxon>
        <taxon>Spermatophyta</taxon>
        <taxon>Magnoliopsida</taxon>
        <taxon>Liliopsida</taxon>
        <taxon>Poales</taxon>
        <taxon>Poaceae</taxon>
        <taxon>PACMAD clade</taxon>
        <taxon>Arundinoideae</taxon>
        <taxon>Arundineae</taxon>
        <taxon>Arundo</taxon>
    </lineage>
</organism>
<dbReference type="EMBL" id="GBRH01218396">
    <property type="protein sequence ID" value="JAD79499.1"/>
    <property type="molecule type" value="Transcribed_RNA"/>
</dbReference>
<evidence type="ECO:0000256" key="1">
    <source>
        <dbReference type="SAM" id="MobiDB-lite"/>
    </source>
</evidence>
<protein>
    <submittedName>
        <fullName evidence="2">Uncharacterized protein</fullName>
    </submittedName>
</protein>
<dbReference type="AlphaFoldDB" id="A0A0A9CT28"/>
<name>A0A0A9CT28_ARUDO</name>
<feature type="compositionally biased region" description="Low complexity" evidence="1">
    <location>
        <begin position="9"/>
        <end position="26"/>
    </location>
</feature>
<accession>A0A0A9CT28</accession>
<proteinExistence type="predicted"/>
<feature type="compositionally biased region" description="Basic and acidic residues" evidence="1">
    <location>
        <begin position="27"/>
        <end position="45"/>
    </location>
</feature>
<sequence>MKGKETFFSSVRSPTSGGSSPASSLPGRERPEAEGTFRATTRDLESQVIPGQEQWSAGPDSADHCRSSSTEGTAFLSWSSADLSCSWPRCNSEDEETQTATASKNSRIAAVEAVLRRAATISG</sequence>
<reference evidence="2" key="1">
    <citation type="submission" date="2014-09" db="EMBL/GenBank/DDBJ databases">
        <authorList>
            <person name="Magalhaes I.L.F."/>
            <person name="Oliveira U."/>
            <person name="Santos F.R."/>
            <person name="Vidigal T.H.D.A."/>
            <person name="Brescovit A.D."/>
            <person name="Santos A.J."/>
        </authorList>
    </citation>
    <scope>NUCLEOTIDE SEQUENCE</scope>
    <source>
        <tissue evidence="2">Shoot tissue taken approximately 20 cm above the soil surface</tissue>
    </source>
</reference>
<feature type="region of interest" description="Disordered" evidence="1">
    <location>
        <begin position="1"/>
        <end position="69"/>
    </location>
</feature>